<evidence type="ECO:0000313" key="2">
    <source>
        <dbReference type="Proteomes" id="UP000271974"/>
    </source>
</evidence>
<dbReference type="Proteomes" id="UP000271974">
    <property type="component" value="Unassembled WGS sequence"/>
</dbReference>
<accession>A0A3S1A128</accession>
<sequence length="207" mass="23244">SSHLGDSLRIASRLNQQTKVRQKRFSLPKVAANTEVESPLSSKGLISRKRRNTDPWDDLEQNYGIFHSDLTDFVNDLPSHFKPGSPPALQYIALIPDIMPVDDPDFIYKNEESVVDRVINILRFTGRLLQGAKQYVANSSIAWYDEEEQMLTLWAALVKLSLTNLKLSDGTYPDTVSMDSGFGGLNPSYSGYKEVNLDHIAELLTVI</sequence>
<evidence type="ECO:0000313" key="1">
    <source>
        <dbReference type="EMBL" id="RUS91142.1"/>
    </source>
</evidence>
<dbReference type="OrthoDB" id="6198827at2759"/>
<keyword evidence="2" id="KW-1185">Reference proteome</keyword>
<comment type="caution">
    <text evidence="1">The sequence shown here is derived from an EMBL/GenBank/DDBJ whole genome shotgun (WGS) entry which is preliminary data.</text>
</comment>
<gene>
    <name evidence="1" type="ORF">EGW08_001055</name>
</gene>
<protein>
    <submittedName>
        <fullName evidence="1">Uncharacterized protein</fullName>
    </submittedName>
</protein>
<dbReference type="EMBL" id="RQTK01000017">
    <property type="protein sequence ID" value="RUS91142.1"/>
    <property type="molecule type" value="Genomic_DNA"/>
</dbReference>
<reference evidence="1 2" key="1">
    <citation type="submission" date="2019-01" db="EMBL/GenBank/DDBJ databases">
        <title>A draft genome assembly of the solar-powered sea slug Elysia chlorotica.</title>
        <authorList>
            <person name="Cai H."/>
            <person name="Li Q."/>
            <person name="Fang X."/>
            <person name="Li J."/>
            <person name="Curtis N.E."/>
            <person name="Altenburger A."/>
            <person name="Shibata T."/>
            <person name="Feng M."/>
            <person name="Maeda T."/>
            <person name="Schwartz J.A."/>
            <person name="Shigenobu S."/>
            <person name="Lundholm N."/>
            <person name="Nishiyama T."/>
            <person name="Yang H."/>
            <person name="Hasebe M."/>
            <person name="Li S."/>
            <person name="Pierce S.K."/>
            <person name="Wang J."/>
        </authorList>
    </citation>
    <scope>NUCLEOTIDE SEQUENCE [LARGE SCALE GENOMIC DNA]</scope>
    <source>
        <strain evidence="1">EC2010</strain>
        <tissue evidence="1">Whole organism of an adult</tissue>
    </source>
</reference>
<name>A0A3S1A128_ELYCH</name>
<feature type="non-terminal residue" evidence="1">
    <location>
        <position position="1"/>
    </location>
</feature>
<proteinExistence type="predicted"/>
<organism evidence="1 2">
    <name type="scientific">Elysia chlorotica</name>
    <name type="common">Eastern emerald elysia</name>
    <name type="synonym">Sea slug</name>
    <dbReference type="NCBI Taxonomy" id="188477"/>
    <lineage>
        <taxon>Eukaryota</taxon>
        <taxon>Metazoa</taxon>
        <taxon>Spiralia</taxon>
        <taxon>Lophotrochozoa</taxon>
        <taxon>Mollusca</taxon>
        <taxon>Gastropoda</taxon>
        <taxon>Heterobranchia</taxon>
        <taxon>Euthyneura</taxon>
        <taxon>Panpulmonata</taxon>
        <taxon>Sacoglossa</taxon>
        <taxon>Placobranchoidea</taxon>
        <taxon>Plakobranchidae</taxon>
        <taxon>Elysia</taxon>
    </lineage>
</organism>
<dbReference type="AlphaFoldDB" id="A0A3S1A128"/>